<dbReference type="AlphaFoldDB" id="A0A2K3LN84"/>
<gene>
    <name evidence="1" type="ORF">L195_g035994</name>
</gene>
<evidence type="ECO:0000313" key="2">
    <source>
        <dbReference type="Proteomes" id="UP000236291"/>
    </source>
</evidence>
<name>A0A2K3LN84_TRIPR</name>
<evidence type="ECO:0000313" key="1">
    <source>
        <dbReference type="EMBL" id="PNX80000.1"/>
    </source>
</evidence>
<feature type="non-terminal residue" evidence="1">
    <location>
        <position position="1"/>
    </location>
</feature>
<protein>
    <submittedName>
        <fullName evidence="1">Uncharacterized protein</fullName>
    </submittedName>
</protein>
<organism evidence="1 2">
    <name type="scientific">Trifolium pratense</name>
    <name type="common">Red clover</name>
    <dbReference type="NCBI Taxonomy" id="57577"/>
    <lineage>
        <taxon>Eukaryota</taxon>
        <taxon>Viridiplantae</taxon>
        <taxon>Streptophyta</taxon>
        <taxon>Embryophyta</taxon>
        <taxon>Tracheophyta</taxon>
        <taxon>Spermatophyta</taxon>
        <taxon>Magnoliopsida</taxon>
        <taxon>eudicotyledons</taxon>
        <taxon>Gunneridae</taxon>
        <taxon>Pentapetalae</taxon>
        <taxon>rosids</taxon>
        <taxon>fabids</taxon>
        <taxon>Fabales</taxon>
        <taxon>Fabaceae</taxon>
        <taxon>Papilionoideae</taxon>
        <taxon>50 kb inversion clade</taxon>
        <taxon>NPAAA clade</taxon>
        <taxon>Hologalegina</taxon>
        <taxon>IRL clade</taxon>
        <taxon>Trifolieae</taxon>
        <taxon>Trifolium</taxon>
    </lineage>
</organism>
<sequence length="66" mass="7117">VASIRGADGRIRRSGPGHAEFLQRLAKRVDEPKPAGHEKQGVPAVHQEHVVQQSWSGGPIDTSLLT</sequence>
<reference evidence="1 2" key="1">
    <citation type="journal article" date="2014" name="Am. J. Bot.">
        <title>Genome assembly and annotation for red clover (Trifolium pratense; Fabaceae).</title>
        <authorList>
            <person name="Istvanek J."/>
            <person name="Jaros M."/>
            <person name="Krenek A."/>
            <person name="Repkova J."/>
        </authorList>
    </citation>
    <scope>NUCLEOTIDE SEQUENCE [LARGE SCALE GENOMIC DNA]</scope>
    <source>
        <strain evidence="2">cv. Tatra</strain>
        <tissue evidence="1">Young leaves</tissue>
    </source>
</reference>
<reference evidence="1 2" key="2">
    <citation type="journal article" date="2017" name="Front. Plant Sci.">
        <title>Gene Classification and Mining of Molecular Markers Useful in Red Clover (Trifolium pratense) Breeding.</title>
        <authorList>
            <person name="Istvanek J."/>
            <person name="Dluhosova J."/>
            <person name="Dluhos P."/>
            <person name="Patkova L."/>
            <person name="Nedelnik J."/>
            <person name="Repkova J."/>
        </authorList>
    </citation>
    <scope>NUCLEOTIDE SEQUENCE [LARGE SCALE GENOMIC DNA]</scope>
    <source>
        <strain evidence="2">cv. Tatra</strain>
        <tissue evidence="1">Young leaves</tissue>
    </source>
</reference>
<comment type="caution">
    <text evidence="1">The sequence shown here is derived from an EMBL/GenBank/DDBJ whole genome shotgun (WGS) entry which is preliminary data.</text>
</comment>
<proteinExistence type="predicted"/>
<dbReference type="Proteomes" id="UP000236291">
    <property type="component" value="Unassembled WGS sequence"/>
</dbReference>
<dbReference type="EMBL" id="ASHM01037051">
    <property type="protein sequence ID" value="PNX80000.1"/>
    <property type="molecule type" value="Genomic_DNA"/>
</dbReference>
<accession>A0A2K3LN84</accession>